<keyword evidence="9" id="KW-0175">Coiled coil</keyword>
<feature type="transmembrane region" description="Helical" evidence="10">
    <location>
        <begin position="94"/>
        <end position="125"/>
    </location>
</feature>
<keyword evidence="4" id="KW-0808">Transferase</keyword>
<comment type="caution">
    <text evidence="12">The sequence shown here is derived from an EMBL/GenBank/DDBJ whole genome shotgun (WGS) entry which is preliminary data.</text>
</comment>
<dbReference type="Pfam" id="PF07730">
    <property type="entry name" value="HisKA_3"/>
    <property type="match status" value="1"/>
</dbReference>
<evidence type="ECO:0000313" key="12">
    <source>
        <dbReference type="EMBL" id="MEA3570306.1"/>
    </source>
</evidence>
<feature type="transmembrane region" description="Helical" evidence="10">
    <location>
        <begin position="32"/>
        <end position="49"/>
    </location>
</feature>
<keyword evidence="10" id="KW-0472">Membrane</keyword>
<evidence type="ECO:0000256" key="4">
    <source>
        <dbReference type="ARBA" id="ARBA00022679"/>
    </source>
</evidence>
<keyword evidence="6 12" id="KW-0418">Kinase</keyword>
<feature type="transmembrane region" description="Helical" evidence="10">
    <location>
        <begin position="56"/>
        <end position="74"/>
    </location>
</feature>
<dbReference type="SUPFAM" id="SSF55874">
    <property type="entry name" value="ATPase domain of HSP90 chaperone/DNA topoisomerase II/histidine kinase"/>
    <property type="match status" value="1"/>
</dbReference>
<proteinExistence type="predicted"/>
<keyword evidence="8" id="KW-0902">Two-component regulatory system</keyword>
<keyword evidence="10" id="KW-0812">Transmembrane</keyword>
<keyword evidence="3" id="KW-0597">Phosphoprotein</keyword>
<dbReference type="InterPro" id="IPR036890">
    <property type="entry name" value="HATPase_C_sf"/>
</dbReference>
<organism evidence="12 13">
    <name type="scientific">Paenibacillus phoenicis</name>
    <dbReference type="NCBI Taxonomy" id="554117"/>
    <lineage>
        <taxon>Bacteria</taxon>
        <taxon>Bacillati</taxon>
        <taxon>Bacillota</taxon>
        <taxon>Bacilli</taxon>
        <taxon>Bacillales</taxon>
        <taxon>Paenibacillaceae</taxon>
        <taxon>Paenibacillus</taxon>
    </lineage>
</organism>
<protein>
    <recommendedName>
        <fullName evidence="2">histidine kinase</fullName>
        <ecNumber evidence="2">2.7.13.3</ecNumber>
    </recommendedName>
</protein>
<dbReference type="RefSeq" id="WP_009224101.1">
    <property type="nucleotide sequence ID" value="NZ_CBCSKM010000004.1"/>
</dbReference>
<sequence length="370" mass="41048">MERWSIGNKWLVLGLAIALIYAREASPSPWLILIVLLYLALDLTALLLPKLAYRNALYGAMLIYCACCAVYVSPEFVLLLPPTTYEMAKGKSTLIVAAALLAVPLLFLKGTLAAVYAFIVIISLLNRHHVRHLLMRLSRQEEQLDKLRLTQDKLRKRLNDNEDFIRASEYTYKLEERNRLSQEIHDGVGHSMTGALIQMEAAKRVLHTDPPGAEKLLQNAIGIAQESIERIRQTLKNMKPPVEQLGIHRLKSAVEAFGNRSGLQTLVVHSGDLEKITPLYWKIIYDNVTEALTNTAKYSGATSVQVEVRVLGKWIQAVVTDNGRGQAKIVKGMGLIGMEERAAAVNGTVIADGTQGFKVTTLIPYAPPES</sequence>
<evidence type="ECO:0000256" key="7">
    <source>
        <dbReference type="ARBA" id="ARBA00022840"/>
    </source>
</evidence>
<dbReference type="InterPro" id="IPR050482">
    <property type="entry name" value="Sensor_HK_TwoCompSys"/>
</dbReference>
<feature type="coiled-coil region" evidence="9">
    <location>
        <begin position="130"/>
        <end position="157"/>
    </location>
</feature>
<evidence type="ECO:0000256" key="5">
    <source>
        <dbReference type="ARBA" id="ARBA00022741"/>
    </source>
</evidence>
<dbReference type="EMBL" id="JAYERP010000001">
    <property type="protein sequence ID" value="MEA3570306.1"/>
    <property type="molecule type" value="Genomic_DNA"/>
</dbReference>
<dbReference type="Proteomes" id="UP001292216">
    <property type="component" value="Unassembled WGS sequence"/>
</dbReference>
<evidence type="ECO:0000256" key="1">
    <source>
        <dbReference type="ARBA" id="ARBA00000085"/>
    </source>
</evidence>
<keyword evidence="5" id="KW-0547">Nucleotide-binding</keyword>
<dbReference type="InterPro" id="IPR011712">
    <property type="entry name" value="Sig_transdc_His_kin_sub3_dim/P"/>
</dbReference>
<reference evidence="12 13" key="1">
    <citation type="submission" date="2023-12" db="EMBL/GenBank/DDBJ databases">
        <title>Whole genome sequencing of Paenibacillus phoenicis isolated from the Phoenix Mars Lander spacecraft assembly facility.</title>
        <authorList>
            <person name="Garcia A."/>
            <person name="Venkateswaran K."/>
        </authorList>
    </citation>
    <scope>NUCLEOTIDE SEQUENCE [LARGE SCALE GENOMIC DNA]</scope>
    <source>
        <strain evidence="12 13">3PO2SA</strain>
    </source>
</reference>
<evidence type="ECO:0000256" key="2">
    <source>
        <dbReference type="ARBA" id="ARBA00012438"/>
    </source>
</evidence>
<name>A0ABU5PK99_9BACL</name>
<dbReference type="GO" id="GO:0016301">
    <property type="term" value="F:kinase activity"/>
    <property type="evidence" value="ECO:0007669"/>
    <property type="project" value="UniProtKB-KW"/>
</dbReference>
<evidence type="ECO:0000259" key="11">
    <source>
        <dbReference type="Pfam" id="PF07730"/>
    </source>
</evidence>
<dbReference type="PANTHER" id="PTHR24421">
    <property type="entry name" value="NITRATE/NITRITE SENSOR PROTEIN NARX-RELATED"/>
    <property type="match status" value="1"/>
</dbReference>
<gene>
    <name evidence="12" type="ORF">U9M73_09875</name>
</gene>
<dbReference type="PANTHER" id="PTHR24421:SF10">
    <property type="entry name" value="NITRATE_NITRITE SENSOR PROTEIN NARQ"/>
    <property type="match status" value="1"/>
</dbReference>
<dbReference type="Gene3D" id="1.20.5.1930">
    <property type="match status" value="1"/>
</dbReference>
<dbReference type="Gene3D" id="3.30.565.10">
    <property type="entry name" value="Histidine kinase-like ATPase, C-terminal domain"/>
    <property type="match status" value="1"/>
</dbReference>
<evidence type="ECO:0000256" key="9">
    <source>
        <dbReference type="SAM" id="Coils"/>
    </source>
</evidence>
<dbReference type="CDD" id="cd16917">
    <property type="entry name" value="HATPase_UhpB-NarQ-NarX-like"/>
    <property type="match status" value="1"/>
</dbReference>
<feature type="domain" description="Signal transduction histidine kinase subgroup 3 dimerisation and phosphoacceptor" evidence="11">
    <location>
        <begin position="176"/>
        <end position="242"/>
    </location>
</feature>
<accession>A0ABU5PK99</accession>
<evidence type="ECO:0000313" key="13">
    <source>
        <dbReference type="Proteomes" id="UP001292216"/>
    </source>
</evidence>
<keyword evidence="10" id="KW-1133">Transmembrane helix</keyword>
<evidence type="ECO:0000256" key="3">
    <source>
        <dbReference type="ARBA" id="ARBA00022553"/>
    </source>
</evidence>
<evidence type="ECO:0000256" key="10">
    <source>
        <dbReference type="SAM" id="Phobius"/>
    </source>
</evidence>
<keyword evidence="13" id="KW-1185">Reference proteome</keyword>
<evidence type="ECO:0000256" key="6">
    <source>
        <dbReference type="ARBA" id="ARBA00022777"/>
    </source>
</evidence>
<dbReference type="EC" id="2.7.13.3" evidence="2"/>
<comment type="catalytic activity">
    <reaction evidence="1">
        <text>ATP + protein L-histidine = ADP + protein N-phospho-L-histidine.</text>
        <dbReference type="EC" id="2.7.13.3"/>
    </reaction>
</comment>
<evidence type="ECO:0000256" key="8">
    <source>
        <dbReference type="ARBA" id="ARBA00023012"/>
    </source>
</evidence>
<keyword evidence="7" id="KW-0067">ATP-binding</keyword>